<dbReference type="GO" id="GO:0015562">
    <property type="term" value="F:efflux transmembrane transporter activity"/>
    <property type="evidence" value="ECO:0007669"/>
    <property type="project" value="InterPro"/>
</dbReference>
<dbReference type="PANTHER" id="PTHR30026:SF20">
    <property type="entry name" value="OUTER MEMBRANE PROTEIN TOLC"/>
    <property type="match status" value="1"/>
</dbReference>
<keyword evidence="11" id="KW-1185">Reference proteome</keyword>
<dbReference type="SUPFAM" id="SSF56954">
    <property type="entry name" value="Outer membrane efflux proteins (OEP)"/>
    <property type="match status" value="1"/>
</dbReference>
<evidence type="ECO:0000256" key="2">
    <source>
        <dbReference type="ARBA" id="ARBA00007613"/>
    </source>
</evidence>
<proteinExistence type="inferred from homology"/>
<feature type="region of interest" description="Disordered" evidence="9">
    <location>
        <begin position="484"/>
        <end position="519"/>
    </location>
</feature>
<evidence type="ECO:0000256" key="8">
    <source>
        <dbReference type="SAM" id="Coils"/>
    </source>
</evidence>
<reference evidence="10 11" key="1">
    <citation type="submission" date="2019-02" db="EMBL/GenBank/DDBJ databases">
        <title>Genomic Encyclopedia of Archaeal and Bacterial Type Strains, Phase II (KMG-II): from individual species to whole genera.</title>
        <authorList>
            <person name="Goeker M."/>
        </authorList>
    </citation>
    <scope>NUCLEOTIDE SEQUENCE [LARGE SCALE GENOMIC DNA]</scope>
    <source>
        <strain evidence="10 11">DSM 18101</strain>
    </source>
</reference>
<dbReference type="GO" id="GO:1990281">
    <property type="term" value="C:efflux pump complex"/>
    <property type="evidence" value="ECO:0007669"/>
    <property type="project" value="TreeGrafter"/>
</dbReference>
<keyword evidence="5" id="KW-0812">Transmembrane</keyword>
<dbReference type="InterPro" id="IPR003423">
    <property type="entry name" value="OMP_efflux"/>
</dbReference>
<evidence type="ECO:0000256" key="7">
    <source>
        <dbReference type="ARBA" id="ARBA00023237"/>
    </source>
</evidence>
<dbReference type="Gene3D" id="1.20.1600.10">
    <property type="entry name" value="Outer membrane efflux proteins (OEP)"/>
    <property type="match status" value="1"/>
</dbReference>
<name>A0A4Q7YEK7_9BACT</name>
<keyword evidence="8" id="KW-0175">Coiled coil</keyword>
<sequence>MSSMPVSRPGRTVEWRFRHLPVLILMLCLRQTGAGQCSGIASTPQAAADCAAYAVPLGKVVPLDSMHSYSLAELIDLAERNNPSTRVAWERTWQRADELGIAKSSYYPLLAGAAVFGDQRGITPFPKPIAPRGYVMVEVPSVIPQVSLEYLLFDFGRRGAEVDAATAEKLAAGANFIQANQTVAFRVASAFYQLLTQQERLAAAEATLKTAQTTADAAEFQLRNGRATLPDVLNARAEASQAAFDRESADGDEKVARVALTEAVGVEPSPNVVIDAANSAPMPSELAASIDVLIDRAIADRPDLAAQAAQIRAADDAIRAARSDYWPQIVLQGSAAQTSIWPTADYGQLGYASQPTWATALSVRWKLFDGGERKNEVARAESKKREAQETMREKRDQATREVWTAYIGFRTALRKQQAAVALLDSATASYSSSLDAYRYGVKNLIDVVTAERQLAQARLSSVSARSQLFLEAVNLEFVTGNLLRTGPRATTNSPSAPAIPAPSPAPPPSSNPPQDDRQR</sequence>
<dbReference type="InterPro" id="IPR028351">
    <property type="entry name" value="CyaE"/>
</dbReference>
<evidence type="ECO:0000256" key="9">
    <source>
        <dbReference type="SAM" id="MobiDB-lite"/>
    </source>
</evidence>
<dbReference type="Proteomes" id="UP000292958">
    <property type="component" value="Unassembled WGS sequence"/>
</dbReference>
<dbReference type="AlphaFoldDB" id="A0A4Q7YEK7"/>
<evidence type="ECO:0000256" key="4">
    <source>
        <dbReference type="ARBA" id="ARBA00022452"/>
    </source>
</evidence>
<evidence type="ECO:0000313" key="11">
    <source>
        <dbReference type="Proteomes" id="UP000292958"/>
    </source>
</evidence>
<evidence type="ECO:0000256" key="5">
    <source>
        <dbReference type="ARBA" id="ARBA00022692"/>
    </source>
</evidence>
<protein>
    <submittedName>
        <fullName evidence="10">Outer membrane protein TolC</fullName>
    </submittedName>
</protein>
<gene>
    <name evidence="10" type="ORF">BDD14_5868</name>
</gene>
<feature type="coiled-coil region" evidence="8">
    <location>
        <begin position="194"/>
        <end position="221"/>
    </location>
</feature>
<dbReference type="InterPro" id="IPR051906">
    <property type="entry name" value="TolC-like"/>
</dbReference>
<feature type="compositionally biased region" description="Pro residues" evidence="9">
    <location>
        <begin position="497"/>
        <end position="511"/>
    </location>
</feature>
<comment type="similarity">
    <text evidence="2">Belongs to the outer membrane factor (OMF) (TC 1.B.17) family.</text>
</comment>
<dbReference type="EMBL" id="SHKW01000002">
    <property type="protein sequence ID" value="RZU35767.1"/>
    <property type="molecule type" value="Genomic_DNA"/>
</dbReference>
<dbReference type="PIRSF" id="PIRSF001892">
    <property type="entry name" value="CyaE"/>
    <property type="match status" value="1"/>
</dbReference>
<dbReference type="PANTHER" id="PTHR30026">
    <property type="entry name" value="OUTER MEMBRANE PROTEIN TOLC"/>
    <property type="match status" value="1"/>
</dbReference>
<comment type="subcellular location">
    <subcellularLocation>
        <location evidence="1">Cell outer membrane</location>
    </subcellularLocation>
</comment>
<keyword evidence="6" id="KW-0472">Membrane</keyword>
<accession>A0A4Q7YEK7</accession>
<organism evidence="10 11">
    <name type="scientific">Edaphobacter modestus</name>
    <dbReference type="NCBI Taxonomy" id="388466"/>
    <lineage>
        <taxon>Bacteria</taxon>
        <taxon>Pseudomonadati</taxon>
        <taxon>Acidobacteriota</taxon>
        <taxon>Terriglobia</taxon>
        <taxon>Terriglobales</taxon>
        <taxon>Acidobacteriaceae</taxon>
        <taxon>Edaphobacter</taxon>
    </lineage>
</organism>
<keyword evidence="4" id="KW-1134">Transmembrane beta strand</keyword>
<dbReference type="Pfam" id="PF02321">
    <property type="entry name" value="OEP"/>
    <property type="match status" value="2"/>
</dbReference>
<evidence type="ECO:0000256" key="6">
    <source>
        <dbReference type="ARBA" id="ARBA00023136"/>
    </source>
</evidence>
<comment type="caution">
    <text evidence="10">The sequence shown here is derived from an EMBL/GenBank/DDBJ whole genome shotgun (WGS) entry which is preliminary data.</text>
</comment>
<evidence type="ECO:0000313" key="10">
    <source>
        <dbReference type="EMBL" id="RZU35767.1"/>
    </source>
</evidence>
<keyword evidence="3" id="KW-0813">Transport</keyword>
<evidence type="ECO:0000256" key="1">
    <source>
        <dbReference type="ARBA" id="ARBA00004442"/>
    </source>
</evidence>
<evidence type="ECO:0000256" key="3">
    <source>
        <dbReference type="ARBA" id="ARBA00022448"/>
    </source>
</evidence>
<dbReference type="RefSeq" id="WP_242618333.1">
    <property type="nucleotide sequence ID" value="NZ_SHKW01000002.1"/>
</dbReference>
<dbReference type="GO" id="GO:0009279">
    <property type="term" value="C:cell outer membrane"/>
    <property type="evidence" value="ECO:0007669"/>
    <property type="project" value="UniProtKB-SubCell"/>
</dbReference>
<keyword evidence="7" id="KW-0998">Cell outer membrane</keyword>
<dbReference type="GO" id="GO:0015288">
    <property type="term" value="F:porin activity"/>
    <property type="evidence" value="ECO:0007669"/>
    <property type="project" value="TreeGrafter"/>
</dbReference>